<keyword evidence="1" id="KW-0732">Signal</keyword>
<evidence type="ECO:0000313" key="3">
    <source>
        <dbReference type="Proteomes" id="UP001213799"/>
    </source>
</evidence>
<comment type="caution">
    <text evidence="2">The sequence shown here is derived from an EMBL/GenBank/DDBJ whole genome shotgun (WGS) entry which is preliminary data.</text>
</comment>
<evidence type="ECO:0000313" key="2">
    <source>
        <dbReference type="EMBL" id="KAJ5615828.1"/>
    </source>
</evidence>
<evidence type="ECO:0000256" key="1">
    <source>
        <dbReference type="SAM" id="SignalP"/>
    </source>
</evidence>
<protein>
    <recommendedName>
        <fullName evidence="4">Secreted protein</fullName>
    </recommendedName>
</protein>
<evidence type="ECO:0008006" key="4">
    <source>
        <dbReference type="Google" id="ProtNLM"/>
    </source>
</evidence>
<reference evidence="2" key="2">
    <citation type="submission" date="2023-01" db="EMBL/GenBank/DDBJ databases">
        <authorList>
            <person name="Petersen C."/>
        </authorList>
    </citation>
    <scope>NUCLEOTIDE SEQUENCE</scope>
    <source>
        <strain evidence="2">IBT 12815</strain>
    </source>
</reference>
<gene>
    <name evidence="2" type="ORF">N7537_000942</name>
</gene>
<reference evidence="2" key="1">
    <citation type="journal article" date="2023" name="IMA Fungus">
        <title>Comparative genomic study of the Penicillium genus elucidates a diverse pangenome and 15 lateral gene transfer events.</title>
        <authorList>
            <person name="Petersen C."/>
            <person name="Sorensen T."/>
            <person name="Nielsen M.R."/>
            <person name="Sondergaard T.E."/>
            <person name="Sorensen J.L."/>
            <person name="Fitzpatrick D.A."/>
            <person name="Frisvad J.C."/>
            <person name="Nielsen K.L."/>
        </authorList>
    </citation>
    <scope>NUCLEOTIDE SEQUENCE</scope>
    <source>
        <strain evidence="2">IBT 12815</strain>
    </source>
</reference>
<feature type="chain" id="PRO_5042029669" description="Secreted protein" evidence="1">
    <location>
        <begin position="23"/>
        <end position="92"/>
    </location>
</feature>
<dbReference type="RefSeq" id="XP_056756995.1">
    <property type="nucleotide sequence ID" value="XM_056892000.1"/>
</dbReference>
<dbReference type="Proteomes" id="UP001213799">
    <property type="component" value="Unassembled WGS sequence"/>
</dbReference>
<organism evidence="2 3">
    <name type="scientific">Penicillium hordei</name>
    <dbReference type="NCBI Taxonomy" id="40994"/>
    <lineage>
        <taxon>Eukaryota</taxon>
        <taxon>Fungi</taxon>
        <taxon>Dikarya</taxon>
        <taxon>Ascomycota</taxon>
        <taxon>Pezizomycotina</taxon>
        <taxon>Eurotiomycetes</taxon>
        <taxon>Eurotiomycetidae</taxon>
        <taxon>Eurotiales</taxon>
        <taxon>Aspergillaceae</taxon>
        <taxon>Penicillium</taxon>
    </lineage>
</organism>
<dbReference type="GeneID" id="81582242"/>
<keyword evidence="3" id="KW-1185">Reference proteome</keyword>
<proteinExistence type="predicted"/>
<dbReference type="EMBL" id="JAQJAE010000001">
    <property type="protein sequence ID" value="KAJ5615828.1"/>
    <property type="molecule type" value="Genomic_DNA"/>
</dbReference>
<feature type="signal peptide" evidence="1">
    <location>
        <begin position="1"/>
        <end position="22"/>
    </location>
</feature>
<dbReference type="AlphaFoldDB" id="A0AAD6EEK6"/>
<name>A0AAD6EEK6_9EURO</name>
<accession>A0AAD6EEK6</accession>
<sequence length="92" mass="9937">MDFLLFWSFGRFVALLADLGYASMAGTHCTVDAITALEEHNAKKPSKLGHIKNIKLPNVQGSCKSMADGKPLSKETPLLCAYSAAVQIAYYG</sequence>